<dbReference type="Gene3D" id="3.30.60.90">
    <property type="match status" value="1"/>
</dbReference>
<dbReference type="GO" id="GO:0043161">
    <property type="term" value="P:proteasome-mediated ubiquitin-dependent protein catabolic process"/>
    <property type="evidence" value="ECO:0007669"/>
    <property type="project" value="TreeGrafter"/>
</dbReference>
<evidence type="ECO:0000313" key="8">
    <source>
        <dbReference type="Proteomes" id="UP000324705"/>
    </source>
</evidence>
<protein>
    <recommendedName>
        <fullName evidence="6">ZZ-type domain-containing protein</fullName>
    </recommendedName>
</protein>
<sequence>MTCSSNRWSWVSFDSFYPELHTCFSLNCFIDNIVCGHTFSFWSIAEHMSILVDTLCPLCKTQFAHFPKICETYHTLVKKLKPAEYARVEAEFLEQERSLGRSSPPVDVGLQDELCFECNKLLYKPSVLNCGHVCCKSCLPSSDGLLACKRCGSVHPGKFPSVCISLDEIIQEFFPREYAARAEAVGLSFEPLSSGSSLNNDSRSMPHRVGNVHVGVGCDNCGAEPIRGNRYSCMDCAVGYDLCEDCHSKGSTCGGRFNQQHLPGHRMEANNTLLLKNVMDYNSITDNELWNDNEQPQPGGEEHDEDNGVEEYAEDEEYEEDEEDVEDVDEERTTCRIV</sequence>
<dbReference type="PROSITE" id="PS50135">
    <property type="entry name" value="ZF_ZZ_2"/>
    <property type="match status" value="1"/>
</dbReference>
<dbReference type="PANTHER" id="PTHR15898">
    <property type="entry name" value="BIFUNCTIONAL APOPTOSIS REGULATOR"/>
    <property type="match status" value="1"/>
</dbReference>
<dbReference type="Proteomes" id="UP000324705">
    <property type="component" value="Chromosome 3B"/>
</dbReference>
<evidence type="ECO:0000313" key="7">
    <source>
        <dbReference type="EMBL" id="VAH75557.1"/>
    </source>
</evidence>
<feature type="region of interest" description="Disordered" evidence="5">
    <location>
        <begin position="288"/>
        <end position="338"/>
    </location>
</feature>
<evidence type="ECO:0000256" key="5">
    <source>
        <dbReference type="SAM" id="MobiDB-lite"/>
    </source>
</evidence>
<accession>A0A9R1QFD6</accession>
<dbReference type="Gene3D" id="3.30.40.10">
    <property type="entry name" value="Zinc/RING finger domain, C3HC4 (zinc finger)"/>
    <property type="match status" value="1"/>
</dbReference>
<keyword evidence="1" id="KW-0479">Metal-binding</keyword>
<keyword evidence="2 4" id="KW-0863">Zinc-finger</keyword>
<proteinExistence type="predicted"/>
<keyword evidence="8" id="KW-1185">Reference proteome</keyword>
<evidence type="ECO:0000256" key="1">
    <source>
        <dbReference type="ARBA" id="ARBA00022723"/>
    </source>
</evidence>
<gene>
    <name evidence="7" type="ORF">TRITD_3Bv1G083910</name>
</gene>
<evidence type="ECO:0000256" key="2">
    <source>
        <dbReference type="ARBA" id="ARBA00022771"/>
    </source>
</evidence>
<keyword evidence="3" id="KW-0862">Zinc</keyword>
<feature type="compositionally biased region" description="Acidic residues" evidence="5">
    <location>
        <begin position="302"/>
        <end position="330"/>
    </location>
</feature>
<dbReference type="AlphaFoldDB" id="A0A9R1QFD6"/>
<dbReference type="SMART" id="SM00291">
    <property type="entry name" value="ZnF_ZZ"/>
    <property type="match status" value="1"/>
</dbReference>
<dbReference type="Pfam" id="PF00569">
    <property type="entry name" value="ZZ"/>
    <property type="match status" value="1"/>
</dbReference>
<dbReference type="GO" id="GO:0008270">
    <property type="term" value="F:zinc ion binding"/>
    <property type="evidence" value="ECO:0007669"/>
    <property type="project" value="UniProtKB-KW"/>
</dbReference>
<dbReference type="InterPro" id="IPR043145">
    <property type="entry name" value="Znf_ZZ_sf"/>
</dbReference>
<dbReference type="PANTHER" id="PTHR15898:SF13">
    <property type="entry name" value="BIFUNCTIONAL APOPTOSIS REGULATOR"/>
    <property type="match status" value="1"/>
</dbReference>
<dbReference type="InterPro" id="IPR013083">
    <property type="entry name" value="Znf_RING/FYVE/PHD"/>
</dbReference>
<name>A0A9R1QFD6_TRITD</name>
<feature type="domain" description="ZZ-type" evidence="6">
    <location>
        <begin position="213"/>
        <end position="272"/>
    </location>
</feature>
<dbReference type="EMBL" id="LT934116">
    <property type="protein sequence ID" value="VAH75557.1"/>
    <property type="molecule type" value="Genomic_DNA"/>
</dbReference>
<dbReference type="GO" id="GO:0061630">
    <property type="term" value="F:ubiquitin protein ligase activity"/>
    <property type="evidence" value="ECO:0007669"/>
    <property type="project" value="TreeGrafter"/>
</dbReference>
<evidence type="ECO:0000256" key="3">
    <source>
        <dbReference type="ARBA" id="ARBA00022833"/>
    </source>
</evidence>
<evidence type="ECO:0000259" key="6">
    <source>
        <dbReference type="PROSITE" id="PS50135"/>
    </source>
</evidence>
<reference evidence="7 8" key="1">
    <citation type="submission" date="2017-09" db="EMBL/GenBank/DDBJ databases">
        <authorList>
            <consortium name="International Durum Wheat Genome Sequencing Consortium (IDWGSC)"/>
            <person name="Milanesi L."/>
        </authorList>
    </citation>
    <scope>NUCLEOTIDE SEQUENCE [LARGE SCALE GENOMIC DNA]</scope>
    <source>
        <strain evidence="8">cv. Svevo</strain>
    </source>
</reference>
<evidence type="ECO:0000256" key="4">
    <source>
        <dbReference type="PROSITE-ProRule" id="PRU00228"/>
    </source>
</evidence>
<dbReference type="SUPFAM" id="SSF57850">
    <property type="entry name" value="RING/U-box"/>
    <property type="match status" value="2"/>
</dbReference>
<organism evidence="7 8">
    <name type="scientific">Triticum turgidum subsp. durum</name>
    <name type="common">Durum wheat</name>
    <name type="synonym">Triticum durum</name>
    <dbReference type="NCBI Taxonomy" id="4567"/>
    <lineage>
        <taxon>Eukaryota</taxon>
        <taxon>Viridiplantae</taxon>
        <taxon>Streptophyta</taxon>
        <taxon>Embryophyta</taxon>
        <taxon>Tracheophyta</taxon>
        <taxon>Spermatophyta</taxon>
        <taxon>Magnoliopsida</taxon>
        <taxon>Liliopsida</taxon>
        <taxon>Poales</taxon>
        <taxon>Poaceae</taxon>
        <taxon>BOP clade</taxon>
        <taxon>Pooideae</taxon>
        <taxon>Triticodae</taxon>
        <taxon>Triticeae</taxon>
        <taxon>Triticinae</taxon>
        <taxon>Triticum</taxon>
    </lineage>
</organism>
<dbReference type="InterPro" id="IPR000433">
    <property type="entry name" value="Znf_ZZ"/>
</dbReference>